<dbReference type="SUPFAM" id="SSF53335">
    <property type="entry name" value="S-adenosyl-L-methionine-dependent methyltransferases"/>
    <property type="match status" value="1"/>
</dbReference>
<dbReference type="InterPro" id="IPR016874">
    <property type="entry name" value="TcmP-like"/>
</dbReference>
<sequence>MTESIDISSPPSSTQAREKLKITLTGSQETAIGTLVARAIDAKSANSILNDTNAVQVIDQIDHDFDKFRVNESHATMYGRRTIRIDRWTAEFLSENPEATVVHLACGLDDRLRRLQADLTKVRWIDVDLPDIVELRTKLIPNPEGDYRLIAADATDTSWLKNVPNDRPTVIVCQGLTMYLEEESGKCMIRKIVDHFNSGQLIIDFIGTVLLYIQDQVDTLVATGASFKWGVDDPKSVEALHPQLKMVDCLGSSELGENAQLPLGTRLLVSNYADVPWLRYLSSYLRFTF</sequence>
<evidence type="ECO:0000256" key="1">
    <source>
        <dbReference type="ARBA" id="ARBA00022603"/>
    </source>
</evidence>
<name>A0AAX6MVD4_9PEZI</name>
<reference evidence="3 4" key="1">
    <citation type="journal article" date="2024" name="Front Chem Biol">
        <title>Unveiling the potential of Daldinia eschscholtzii MFLUCC 19-0629 through bioactivity and bioinformatics studies for enhanced sustainable agriculture production.</title>
        <authorList>
            <person name="Brooks S."/>
            <person name="Weaver J.A."/>
            <person name="Klomchit A."/>
            <person name="Alharthi S.A."/>
            <person name="Onlamun T."/>
            <person name="Nurani R."/>
            <person name="Vong T.K."/>
            <person name="Alberti F."/>
            <person name="Greco C."/>
        </authorList>
    </citation>
    <scope>NUCLEOTIDE SEQUENCE [LARGE SCALE GENOMIC DNA]</scope>
    <source>
        <strain evidence="3">MFLUCC 19-0629</strain>
    </source>
</reference>
<dbReference type="InterPro" id="IPR007213">
    <property type="entry name" value="Ppm1/Ppm2/Tcmp"/>
</dbReference>
<dbReference type="AlphaFoldDB" id="A0AAX6MVD4"/>
<keyword evidence="1" id="KW-0489">Methyltransferase</keyword>
<evidence type="ECO:0000313" key="3">
    <source>
        <dbReference type="EMBL" id="KAK6956630.1"/>
    </source>
</evidence>
<dbReference type="GO" id="GO:0032259">
    <property type="term" value="P:methylation"/>
    <property type="evidence" value="ECO:0007669"/>
    <property type="project" value="UniProtKB-KW"/>
</dbReference>
<organism evidence="3 4">
    <name type="scientific">Daldinia eschscholtzii</name>
    <dbReference type="NCBI Taxonomy" id="292717"/>
    <lineage>
        <taxon>Eukaryota</taxon>
        <taxon>Fungi</taxon>
        <taxon>Dikarya</taxon>
        <taxon>Ascomycota</taxon>
        <taxon>Pezizomycotina</taxon>
        <taxon>Sordariomycetes</taxon>
        <taxon>Xylariomycetidae</taxon>
        <taxon>Xylariales</taxon>
        <taxon>Hypoxylaceae</taxon>
        <taxon>Daldinia</taxon>
    </lineage>
</organism>
<keyword evidence="4" id="KW-1185">Reference proteome</keyword>
<dbReference type="PANTHER" id="PTHR43619">
    <property type="entry name" value="S-ADENOSYL-L-METHIONINE-DEPENDENT METHYLTRANSFERASE YKTD-RELATED"/>
    <property type="match status" value="1"/>
</dbReference>
<protein>
    <submittedName>
        <fullName evidence="3">Uncharacterized protein</fullName>
    </submittedName>
</protein>
<keyword evidence="2" id="KW-0808">Transferase</keyword>
<proteinExistence type="predicted"/>
<evidence type="ECO:0000256" key="2">
    <source>
        <dbReference type="ARBA" id="ARBA00022679"/>
    </source>
</evidence>
<accession>A0AAX6MVD4</accession>
<gene>
    <name evidence="3" type="ORF">Daesc_001909</name>
</gene>
<dbReference type="InterPro" id="IPR029063">
    <property type="entry name" value="SAM-dependent_MTases_sf"/>
</dbReference>
<dbReference type="EMBL" id="JBANMG010000002">
    <property type="protein sequence ID" value="KAK6956630.1"/>
    <property type="molecule type" value="Genomic_DNA"/>
</dbReference>
<dbReference type="PIRSF" id="PIRSF028177">
    <property type="entry name" value="Polyketide_synth_Omtfrase_TcmP"/>
    <property type="match status" value="1"/>
</dbReference>
<dbReference type="Proteomes" id="UP001369815">
    <property type="component" value="Unassembled WGS sequence"/>
</dbReference>
<dbReference type="Pfam" id="PF04072">
    <property type="entry name" value="LCM"/>
    <property type="match status" value="1"/>
</dbReference>
<dbReference type="GO" id="GO:0008168">
    <property type="term" value="F:methyltransferase activity"/>
    <property type="evidence" value="ECO:0007669"/>
    <property type="project" value="UniProtKB-KW"/>
</dbReference>
<evidence type="ECO:0000313" key="4">
    <source>
        <dbReference type="Proteomes" id="UP001369815"/>
    </source>
</evidence>
<dbReference type="PANTHER" id="PTHR43619:SF2">
    <property type="entry name" value="S-ADENOSYL-L-METHIONINE-DEPENDENT METHYLTRANSFERASES SUPERFAMILY PROTEIN"/>
    <property type="match status" value="1"/>
</dbReference>
<dbReference type="Gene3D" id="3.40.50.150">
    <property type="entry name" value="Vaccinia Virus protein VP39"/>
    <property type="match status" value="1"/>
</dbReference>
<comment type="caution">
    <text evidence="3">The sequence shown here is derived from an EMBL/GenBank/DDBJ whole genome shotgun (WGS) entry which is preliminary data.</text>
</comment>